<feature type="region of interest" description="Disordered" evidence="2">
    <location>
        <begin position="162"/>
        <end position="193"/>
    </location>
</feature>
<evidence type="ECO:0000256" key="2">
    <source>
        <dbReference type="SAM" id="MobiDB-lite"/>
    </source>
</evidence>
<dbReference type="PANTHER" id="PTHR12243:SF69">
    <property type="entry name" value="SI:CH73-59F11.3"/>
    <property type="match status" value="1"/>
</dbReference>
<reference evidence="4 5" key="1">
    <citation type="submission" date="2015-09" db="EMBL/GenBank/DDBJ databases">
        <title>Trachymyrmex cornetzi WGS genome.</title>
        <authorList>
            <person name="Nygaard S."/>
            <person name="Hu H."/>
            <person name="Boomsma J."/>
            <person name="Zhang G."/>
        </authorList>
    </citation>
    <scope>NUCLEOTIDE SEQUENCE [LARGE SCALE GENOMIC DNA]</scope>
    <source>
        <strain evidence="4">Tcor2-1</strain>
        <tissue evidence="4">Whole body</tissue>
    </source>
</reference>
<comment type="subcellular location">
    <subcellularLocation>
        <location evidence="1">Nucleus</location>
    </subcellularLocation>
</comment>
<dbReference type="AlphaFoldDB" id="A0A151IRG6"/>
<proteinExistence type="predicted"/>
<dbReference type="GO" id="GO:0005667">
    <property type="term" value="C:transcription regulator complex"/>
    <property type="evidence" value="ECO:0007669"/>
    <property type="project" value="TreeGrafter"/>
</dbReference>
<sequence>MLVDECHTRWTRLRERYSREKKQKQEETTTGSGVSKRKTFEFFDNMHFLDPFVKKRRTMTNVQRRNVSPSARYCNLKKNFGAKNEKNNLLQNSSNVQISTPPSTGYSLEQNFGASGEKENLSPANVTTSIRQVSIDCNPNSRQNIFKEARFDSDSNEVVPRTFSPSLSSSLSKTPSPSPVVSIEKQTDSSNIRSSDFERKNASDFEKQNLSTLRIKPKGKSEQDLLQNTICKVTSLLENKYSTTSSTLSINSEVQEDLTFCQLILSLLKNLPQSEKTEKKKQILRIIYDL</sequence>
<dbReference type="PROSITE" id="PS51031">
    <property type="entry name" value="BESS"/>
    <property type="match status" value="1"/>
</dbReference>
<dbReference type="PANTHER" id="PTHR12243">
    <property type="entry name" value="MADF DOMAIN TRANSCRIPTION FACTOR"/>
    <property type="match status" value="1"/>
</dbReference>
<organism evidence="4 5">
    <name type="scientific">Trachymyrmex cornetzi</name>
    <dbReference type="NCBI Taxonomy" id="471704"/>
    <lineage>
        <taxon>Eukaryota</taxon>
        <taxon>Metazoa</taxon>
        <taxon>Ecdysozoa</taxon>
        <taxon>Arthropoda</taxon>
        <taxon>Hexapoda</taxon>
        <taxon>Insecta</taxon>
        <taxon>Pterygota</taxon>
        <taxon>Neoptera</taxon>
        <taxon>Endopterygota</taxon>
        <taxon>Hymenoptera</taxon>
        <taxon>Apocrita</taxon>
        <taxon>Aculeata</taxon>
        <taxon>Formicoidea</taxon>
        <taxon>Formicidae</taxon>
        <taxon>Myrmicinae</taxon>
        <taxon>Trachymyrmex</taxon>
    </lineage>
</organism>
<dbReference type="EMBL" id="KQ981126">
    <property type="protein sequence ID" value="KYN09318.1"/>
    <property type="molecule type" value="Genomic_DNA"/>
</dbReference>
<dbReference type="Proteomes" id="UP000078492">
    <property type="component" value="Unassembled WGS sequence"/>
</dbReference>
<dbReference type="OrthoDB" id="6147983at2759"/>
<keyword evidence="1" id="KW-0539">Nucleus</keyword>
<evidence type="ECO:0000313" key="4">
    <source>
        <dbReference type="EMBL" id="KYN09318.1"/>
    </source>
</evidence>
<evidence type="ECO:0000313" key="5">
    <source>
        <dbReference type="Proteomes" id="UP000078492"/>
    </source>
</evidence>
<dbReference type="InterPro" id="IPR039353">
    <property type="entry name" value="TF_Adf1"/>
</dbReference>
<dbReference type="GO" id="GO:0006357">
    <property type="term" value="P:regulation of transcription by RNA polymerase II"/>
    <property type="evidence" value="ECO:0007669"/>
    <property type="project" value="TreeGrafter"/>
</dbReference>
<name>A0A151IRG6_9HYME</name>
<protein>
    <recommendedName>
        <fullName evidence="3">BESS domain-containing protein</fullName>
    </recommendedName>
</protein>
<dbReference type="Pfam" id="PF10545">
    <property type="entry name" value="MADF_DNA_bdg"/>
    <property type="match status" value="1"/>
</dbReference>
<dbReference type="GO" id="GO:0005634">
    <property type="term" value="C:nucleus"/>
    <property type="evidence" value="ECO:0007669"/>
    <property type="project" value="UniProtKB-SubCell"/>
</dbReference>
<evidence type="ECO:0000256" key="1">
    <source>
        <dbReference type="PROSITE-ProRule" id="PRU00371"/>
    </source>
</evidence>
<dbReference type="GO" id="GO:0003677">
    <property type="term" value="F:DNA binding"/>
    <property type="evidence" value="ECO:0007669"/>
    <property type="project" value="InterPro"/>
</dbReference>
<dbReference type="KEGG" id="tcz:108769865"/>
<dbReference type="InterPro" id="IPR004210">
    <property type="entry name" value="BESS_motif"/>
</dbReference>
<keyword evidence="5" id="KW-1185">Reference proteome</keyword>
<feature type="compositionally biased region" description="Low complexity" evidence="2">
    <location>
        <begin position="164"/>
        <end position="182"/>
    </location>
</feature>
<evidence type="ECO:0000259" key="3">
    <source>
        <dbReference type="PROSITE" id="PS51031"/>
    </source>
</evidence>
<dbReference type="InterPro" id="IPR006578">
    <property type="entry name" value="MADF-dom"/>
</dbReference>
<gene>
    <name evidence="4" type="ORF">ALC57_18588</name>
</gene>
<accession>A0A151IRG6</accession>
<feature type="domain" description="BESS" evidence="3">
    <location>
        <begin position="254"/>
        <end position="290"/>
    </location>
</feature>